<evidence type="ECO:0000256" key="1">
    <source>
        <dbReference type="ARBA" id="ARBA00022679"/>
    </source>
</evidence>
<feature type="domain" description="Methyltransferase" evidence="2">
    <location>
        <begin position="42"/>
        <end position="125"/>
    </location>
</feature>
<dbReference type="PANTHER" id="PTHR43861">
    <property type="entry name" value="TRANS-ACONITATE 2-METHYLTRANSFERASE-RELATED"/>
    <property type="match status" value="1"/>
</dbReference>
<proteinExistence type="predicted"/>
<keyword evidence="4" id="KW-1185">Reference proteome</keyword>
<dbReference type="GO" id="GO:0032259">
    <property type="term" value="P:methylation"/>
    <property type="evidence" value="ECO:0007669"/>
    <property type="project" value="UniProtKB-KW"/>
</dbReference>
<reference evidence="3 4" key="1">
    <citation type="submission" date="2020-09" db="EMBL/GenBank/DDBJ databases">
        <title>Complete genomes of bradyrhizobia occurring on native shrubby legumes in Australia.</title>
        <authorList>
            <person name="Lafay B."/>
        </authorList>
    </citation>
    <scope>NUCLEOTIDE SEQUENCE [LARGE SCALE GENOMIC DNA]</scope>
    <source>
        <strain evidence="3 4">BDV5040</strain>
    </source>
</reference>
<dbReference type="InterPro" id="IPR041698">
    <property type="entry name" value="Methyltransf_25"/>
</dbReference>
<evidence type="ECO:0000259" key="2">
    <source>
        <dbReference type="Pfam" id="PF13649"/>
    </source>
</evidence>
<dbReference type="Pfam" id="PF13649">
    <property type="entry name" value="Methyltransf_25"/>
    <property type="match status" value="1"/>
</dbReference>
<dbReference type="InterPro" id="IPR029063">
    <property type="entry name" value="SAM-dependent_MTases_sf"/>
</dbReference>
<dbReference type="CDD" id="cd02440">
    <property type="entry name" value="AdoMet_MTases"/>
    <property type="match status" value="1"/>
</dbReference>
<accession>A0A7S9H1P5</accession>
<dbReference type="RefSeq" id="WP_195803375.1">
    <property type="nucleotide sequence ID" value="NZ_CP061379.1"/>
</dbReference>
<dbReference type="AlphaFoldDB" id="A0A7S9H1P5"/>
<gene>
    <name evidence="3" type="ORF">IC761_11630</name>
</gene>
<keyword evidence="1 3" id="KW-0808">Transferase</keyword>
<dbReference type="Proteomes" id="UP000594621">
    <property type="component" value="Chromosome"/>
</dbReference>
<protein>
    <submittedName>
        <fullName evidence="3">Class I SAM-dependent methyltransferase</fullName>
    </submittedName>
</protein>
<dbReference type="SUPFAM" id="SSF53335">
    <property type="entry name" value="S-adenosyl-L-methionine-dependent methyltransferases"/>
    <property type="match status" value="1"/>
</dbReference>
<name>A0A7S9H1P5_9BRAD</name>
<organism evidence="3 4">
    <name type="scientific">Bradyrhizobium commune</name>
    <dbReference type="NCBI Taxonomy" id="83627"/>
    <lineage>
        <taxon>Bacteria</taxon>
        <taxon>Pseudomonadati</taxon>
        <taxon>Pseudomonadota</taxon>
        <taxon>Alphaproteobacteria</taxon>
        <taxon>Hyphomicrobiales</taxon>
        <taxon>Nitrobacteraceae</taxon>
        <taxon>Bradyrhizobium</taxon>
    </lineage>
</organism>
<dbReference type="GO" id="GO:0008168">
    <property type="term" value="F:methyltransferase activity"/>
    <property type="evidence" value="ECO:0007669"/>
    <property type="project" value="UniProtKB-KW"/>
</dbReference>
<keyword evidence="3" id="KW-0489">Methyltransferase</keyword>
<evidence type="ECO:0000313" key="3">
    <source>
        <dbReference type="EMBL" id="QPF93868.1"/>
    </source>
</evidence>
<sequence>MRTAIDFDAHYSSPDPWGLKHAGRRDRALGKVITPYVDGRSVLELGCGEGHLTSTIFSRAKSVKGIDISAIAVSRAQALDLPSASFEVSDFLTVSFAGYDVIAAIECLYYLSAAEQDAFLQKLVREHDGVFILSAPIIGANEHRSYYTHSGIVQMLARHGLSILQWRNLNAYWRAGIGGIAAAAMIRLPFGEALIPHLPEALVYQRCYVARRTGNT</sequence>
<dbReference type="Gene3D" id="3.40.50.150">
    <property type="entry name" value="Vaccinia Virus protein VP39"/>
    <property type="match status" value="1"/>
</dbReference>
<dbReference type="KEGG" id="bcou:IC761_11630"/>
<dbReference type="EMBL" id="CP061379">
    <property type="protein sequence ID" value="QPF93868.1"/>
    <property type="molecule type" value="Genomic_DNA"/>
</dbReference>
<evidence type="ECO:0000313" key="4">
    <source>
        <dbReference type="Proteomes" id="UP000594621"/>
    </source>
</evidence>